<name>A0ABP8PZ79_9BACT</name>
<gene>
    <name evidence="1" type="ORF">GCM10023172_06010</name>
</gene>
<sequence>MNRLFTKFFLFGWLLLATGLVGLAQGADQLSVVRSAIASGSSRDLARYLAPSVEVGFDGDKQSYNATQTELVMKNFFAKNPPSSFDIIHQGASGEGILYATCHYVGRNGNYQVFIKLKPKQPSPTIDTIDFTKE</sequence>
<evidence type="ECO:0000313" key="1">
    <source>
        <dbReference type="EMBL" id="GAA4494974.1"/>
    </source>
</evidence>
<protein>
    <recommendedName>
        <fullName evidence="3">DUF4783 domain-containing protein</fullName>
    </recommendedName>
</protein>
<keyword evidence="2" id="KW-1185">Reference proteome</keyword>
<evidence type="ECO:0000313" key="2">
    <source>
        <dbReference type="Proteomes" id="UP001501243"/>
    </source>
</evidence>
<evidence type="ECO:0008006" key="3">
    <source>
        <dbReference type="Google" id="ProtNLM"/>
    </source>
</evidence>
<dbReference type="InterPro" id="IPR031977">
    <property type="entry name" value="DUF4783"/>
</dbReference>
<dbReference type="RefSeq" id="WP_208133749.1">
    <property type="nucleotide sequence ID" value="NZ_BAABGQ010000003.1"/>
</dbReference>
<dbReference type="Gene3D" id="3.10.450.50">
    <property type="match status" value="1"/>
</dbReference>
<dbReference type="EMBL" id="BAABGQ010000003">
    <property type="protein sequence ID" value="GAA4494974.1"/>
    <property type="molecule type" value="Genomic_DNA"/>
</dbReference>
<comment type="caution">
    <text evidence="1">The sequence shown here is derived from an EMBL/GenBank/DDBJ whole genome shotgun (WGS) entry which is preliminary data.</text>
</comment>
<proteinExistence type="predicted"/>
<dbReference type="Pfam" id="PF16022">
    <property type="entry name" value="DUF4783"/>
    <property type="match status" value="1"/>
</dbReference>
<reference evidence="2" key="1">
    <citation type="journal article" date="2019" name="Int. J. Syst. Evol. Microbiol.">
        <title>The Global Catalogue of Microorganisms (GCM) 10K type strain sequencing project: providing services to taxonomists for standard genome sequencing and annotation.</title>
        <authorList>
            <consortium name="The Broad Institute Genomics Platform"/>
            <consortium name="The Broad Institute Genome Sequencing Center for Infectious Disease"/>
            <person name="Wu L."/>
            <person name="Ma J."/>
        </authorList>
    </citation>
    <scope>NUCLEOTIDE SEQUENCE [LARGE SCALE GENOMIC DNA]</scope>
    <source>
        <strain evidence="2">JCM 17841</strain>
    </source>
</reference>
<organism evidence="1 2">
    <name type="scientific">Hymenobacter ginsengisoli</name>
    <dbReference type="NCBI Taxonomy" id="1051626"/>
    <lineage>
        <taxon>Bacteria</taxon>
        <taxon>Pseudomonadati</taxon>
        <taxon>Bacteroidota</taxon>
        <taxon>Cytophagia</taxon>
        <taxon>Cytophagales</taxon>
        <taxon>Hymenobacteraceae</taxon>
        <taxon>Hymenobacter</taxon>
    </lineage>
</organism>
<dbReference type="Proteomes" id="UP001501243">
    <property type="component" value="Unassembled WGS sequence"/>
</dbReference>
<accession>A0ABP8PZ79</accession>